<evidence type="ECO:0000313" key="3">
    <source>
        <dbReference type="Proteomes" id="UP000770661"/>
    </source>
</evidence>
<keyword evidence="3" id="KW-1185">Reference proteome</keyword>
<evidence type="ECO:0000256" key="1">
    <source>
        <dbReference type="SAM" id="MobiDB-lite"/>
    </source>
</evidence>
<evidence type="ECO:0000313" key="2">
    <source>
        <dbReference type="EMBL" id="KAG0727369.1"/>
    </source>
</evidence>
<organism evidence="2 3">
    <name type="scientific">Chionoecetes opilio</name>
    <name type="common">Atlantic snow crab</name>
    <name type="synonym">Cancer opilio</name>
    <dbReference type="NCBI Taxonomy" id="41210"/>
    <lineage>
        <taxon>Eukaryota</taxon>
        <taxon>Metazoa</taxon>
        <taxon>Ecdysozoa</taxon>
        <taxon>Arthropoda</taxon>
        <taxon>Crustacea</taxon>
        <taxon>Multicrustacea</taxon>
        <taxon>Malacostraca</taxon>
        <taxon>Eumalacostraca</taxon>
        <taxon>Eucarida</taxon>
        <taxon>Decapoda</taxon>
        <taxon>Pleocyemata</taxon>
        <taxon>Brachyura</taxon>
        <taxon>Eubrachyura</taxon>
        <taxon>Majoidea</taxon>
        <taxon>Majidae</taxon>
        <taxon>Chionoecetes</taxon>
    </lineage>
</organism>
<comment type="caution">
    <text evidence="2">The sequence shown here is derived from an EMBL/GenBank/DDBJ whole genome shotgun (WGS) entry which is preliminary data.</text>
</comment>
<dbReference type="AlphaFoldDB" id="A0A8J5CZS4"/>
<accession>A0A8J5CZS4</accession>
<sequence>MADSDVLIELRQLRAQVRDLTEARSGHNDVVRAPGDAVASLKNENAELRELLGKRGVPSSPVPLPTRRVGAWTQVKNKETGRGRPQTLPPATRNSFTILVDECTEEGDG</sequence>
<feature type="region of interest" description="Disordered" evidence="1">
    <location>
        <begin position="78"/>
        <end position="109"/>
    </location>
</feature>
<gene>
    <name evidence="2" type="ORF">GWK47_034789</name>
</gene>
<dbReference type="EMBL" id="JACEEZ010003452">
    <property type="protein sequence ID" value="KAG0727369.1"/>
    <property type="molecule type" value="Genomic_DNA"/>
</dbReference>
<name>A0A8J5CZS4_CHIOP</name>
<proteinExistence type="predicted"/>
<protein>
    <submittedName>
        <fullName evidence="2">Uncharacterized protein</fullName>
    </submittedName>
</protein>
<dbReference type="Proteomes" id="UP000770661">
    <property type="component" value="Unassembled WGS sequence"/>
</dbReference>
<reference evidence="2" key="1">
    <citation type="submission" date="2020-07" db="EMBL/GenBank/DDBJ databases">
        <title>The High-quality genome of the commercially important snow crab, Chionoecetes opilio.</title>
        <authorList>
            <person name="Jeong J.-H."/>
            <person name="Ryu S."/>
        </authorList>
    </citation>
    <scope>NUCLEOTIDE SEQUENCE</scope>
    <source>
        <strain evidence="2">MADBK_172401_WGS</strain>
        <tissue evidence="2">Digestive gland</tissue>
    </source>
</reference>